<feature type="domain" description="Copper amine oxidase-like N-terminal" evidence="3">
    <location>
        <begin position="43"/>
        <end position="148"/>
    </location>
</feature>
<organism evidence="4 5">
    <name type="scientific">Fusibacter bizertensis</name>
    <dbReference type="NCBI Taxonomy" id="1488331"/>
    <lineage>
        <taxon>Bacteria</taxon>
        <taxon>Bacillati</taxon>
        <taxon>Bacillota</taxon>
        <taxon>Clostridia</taxon>
        <taxon>Eubacteriales</taxon>
        <taxon>Eubacteriales Family XII. Incertae Sedis</taxon>
        <taxon>Fusibacter</taxon>
    </lineage>
</organism>
<gene>
    <name evidence="4" type="ORF">QE109_10290</name>
</gene>
<dbReference type="Gene3D" id="3.30.457.10">
    <property type="entry name" value="Copper amine oxidase-like, N-terminal domain"/>
    <property type="match status" value="1"/>
</dbReference>
<comment type="caution">
    <text evidence="4">The sequence shown here is derived from an EMBL/GenBank/DDBJ whole genome shotgun (WGS) entry which is preliminary data.</text>
</comment>
<reference evidence="4 5" key="1">
    <citation type="submission" date="2023-04" db="EMBL/GenBank/DDBJ databases">
        <title>Fusibacter bizertensis strain WBS, isolated from littoral bottom sediments of the Arctic seas - biochemical and genomic analysis.</title>
        <authorList>
            <person name="Brioukhanov A.L."/>
        </authorList>
    </citation>
    <scope>NUCLEOTIDE SEQUENCE [LARGE SCALE GENOMIC DNA]</scope>
    <source>
        <strain evidence="4 5">WBS</strain>
    </source>
</reference>
<evidence type="ECO:0000313" key="4">
    <source>
        <dbReference type="EMBL" id="MDH8678537.1"/>
    </source>
</evidence>
<evidence type="ECO:0000259" key="3">
    <source>
        <dbReference type="Pfam" id="PF07833"/>
    </source>
</evidence>
<dbReference type="EMBL" id="JARYZI010000006">
    <property type="protein sequence ID" value="MDH8678537.1"/>
    <property type="molecule type" value="Genomic_DNA"/>
</dbReference>
<feature type="compositionally biased region" description="Acidic residues" evidence="1">
    <location>
        <begin position="419"/>
        <end position="435"/>
    </location>
</feature>
<feature type="domain" description="Transglutaminase-like" evidence="2">
    <location>
        <begin position="498"/>
        <end position="591"/>
    </location>
</feature>
<dbReference type="InterPro" id="IPR012854">
    <property type="entry name" value="Cu_amine_oxidase-like_N"/>
</dbReference>
<evidence type="ECO:0000313" key="5">
    <source>
        <dbReference type="Proteomes" id="UP001158045"/>
    </source>
</evidence>
<evidence type="ECO:0000259" key="2">
    <source>
        <dbReference type="Pfam" id="PF01841"/>
    </source>
</evidence>
<keyword evidence="5" id="KW-1185">Reference proteome</keyword>
<accession>A0ABT6NDR1</accession>
<dbReference type="RefSeq" id="WP_281094388.1">
    <property type="nucleotide sequence ID" value="NZ_JARYZI010000006.1"/>
</dbReference>
<dbReference type="Pfam" id="PF01841">
    <property type="entry name" value="Transglut_core"/>
    <property type="match status" value="1"/>
</dbReference>
<feature type="region of interest" description="Disordered" evidence="1">
    <location>
        <begin position="414"/>
        <end position="441"/>
    </location>
</feature>
<evidence type="ECO:0000256" key="1">
    <source>
        <dbReference type="SAM" id="MobiDB-lite"/>
    </source>
</evidence>
<protein>
    <submittedName>
        <fullName evidence="4">Stalk domain-containing protein</fullName>
    </submittedName>
</protein>
<dbReference type="Pfam" id="PF07833">
    <property type="entry name" value="Cu_amine_oxidN1"/>
    <property type="match status" value="1"/>
</dbReference>
<dbReference type="InterPro" id="IPR038765">
    <property type="entry name" value="Papain-like_cys_pep_sf"/>
</dbReference>
<dbReference type="InterPro" id="IPR036582">
    <property type="entry name" value="Mao_N_sf"/>
</dbReference>
<sequence length="628" mass="71762">MMIYKKTLLLIIFLCITFFSVSALSFASPSMGEPLETGTIFLAEQTINFEINPFILNGEIMVSARGLCEKLGTQVFWFEKTGEVVSYRDNIFVKFVPNSQVAYVNGKPKNMSVSAMIYKGELFIPASFAAKTLEMNYSTSIETNTLSIDYRENLLEYQQIGLRHFKRINLANWGISFYVPEYWNKLEETSQSYGVEDPFETYHLEARIYPLTKQYSRAILTESILSDLRFQYDENVHISTNSTYKMGEYIADVLHYDITDEGVTTQYAVYIFFEQNNGYVLMGSYPSSNNQTESIEILDSIASTFAITKLSINENLEHYTELPIFYDLNMRLKSEIYSNMPIQNMFSFNGTIDIDQNIKGFHIIVSKDDNETEYYVPITDGEFATKIYTPFGLGKHNITVIADDTTENIIDENAAIPTENDEEEQADTQDPEIQDPDTPLPSLPSLEEMVAKAIMMNFDLDANKTVMKFSVLNTSSDEIKYLLPSEYVNYDNTTIYNISNSLTYNLTNQYTKSKALYTFIATHYALSETVNPEGLYNAVELTELKNANAIELCILYTSLLRSVDIPARISRGISEEGISYWVETYINGKWYISSIVDDIKQGDGTTSFFNLNRSAYYELFSTVEFLPF</sequence>
<name>A0ABT6NDR1_9FIRM</name>
<proteinExistence type="predicted"/>
<dbReference type="Proteomes" id="UP001158045">
    <property type="component" value="Unassembled WGS sequence"/>
</dbReference>
<dbReference type="InterPro" id="IPR002931">
    <property type="entry name" value="Transglutaminase-like"/>
</dbReference>
<dbReference type="SUPFAM" id="SSF54001">
    <property type="entry name" value="Cysteine proteinases"/>
    <property type="match status" value="1"/>
</dbReference>
<dbReference type="SUPFAM" id="SSF55383">
    <property type="entry name" value="Copper amine oxidase, domain N"/>
    <property type="match status" value="1"/>
</dbReference>
<dbReference type="Gene3D" id="3.10.620.30">
    <property type="match status" value="1"/>
</dbReference>